<organism evidence="1 2">
    <name type="scientific">Holdemanella biformis DSM 3989</name>
    <dbReference type="NCBI Taxonomy" id="518637"/>
    <lineage>
        <taxon>Bacteria</taxon>
        <taxon>Bacillati</taxon>
        <taxon>Bacillota</taxon>
        <taxon>Erysipelotrichia</taxon>
        <taxon>Erysipelotrichales</taxon>
        <taxon>Erysipelotrichaceae</taxon>
        <taxon>Holdemanella</taxon>
    </lineage>
</organism>
<keyword evidence="2" id="KW-1185">Reference proteome</keyword>
<dbReference type="RefSeq" id="WP_003864879.1">
    <property type="nucleotide sequence ID" value="NZ_DS996842.1"/>
</dbReference>
<dbReference type="EMBL" id="ABYT01000062">
    <property type="protein sequence ID" value="EEC90346.1"/>
    <property type="molecule type" value="Genomic_DNA"/>
</dbReference>
<protein>
    <recommendedName>
        <fullName evidence="3">Glycosyl transferase</fullName>
    </recommendedName>
</protein>
<gene>
    <name evidence="1" type="ORF">EUBIFOR_01087</name>
</gene>
<evidence type="ECO:0008006" key="3">
    <source>
        <dbReference type="Google" id="ProtNLM"/>
    </source>
</evidence>
<dbReference type="HOGENOM" id="CLU_038570_0_0_9"/>
<dbReference type="PANTHER" id="PTHR41244">
    <property type="entry name" value="RHAMNAN SYNTHESIS F"/>
    <property type="match status" value="1"/>
</dbReference>
<dbReference type="AlphaFoldDB" id="B7CA66"/>
<dbReference type="Proteomes" id="UP000004315">
    <property type="component" value="Unassembled WGS sequence"/>
</dbReference>
<comment type="caution">
    <text evidence="1">The sequence shown here is derived from an EMBL/GenBank/DDBJ whole genome shotgun (WGS) entry which is preliminary data.</text>
</comment>
<sequence length="355" mass="42817">MKKFAFYLPQFHEIPENNEWWGKGFTEWTNIKKAKPLYKGHVQPNYPLNNYFYSLDNKSTLEWQAQLAQKYDVDGMIFYHYYFNGKKLLEKPAEMLLANADIPMRFFFCWANHSWYRSWEGTKELLLEQSYGCEDDWETHFQYLLPFFQDSRYEKRNNKPLFMIFKSNFGQKNDYLTYLDKRCIDCGFAGLCCIEICESYDENVIQKFIKNKASVTDFVHLREPASMLSCYTKSLSYFPQRVANYIGKKIKRNQYLVRYSGEKMYKVANDTKLNVNNVIRGLCFEWDNTPRHGYRGYVITPPSKESFFKYMDSVQSDEYLFINAWNEWCEGMVLEPTQEKKYKYLEWIKEWSNRK</sequence>
<dbReference type="CDD" id="cd11579">
    <property type="entry name" value="Glyco_tran_WbsX"/>
    <property type="match status" value="1"/>
</dbReference>
<reference evidence="1 2" key="1">
    <citation type="submission" date="2008-10" db="EMBL/GenBank/DDBJ databases">
        <authorList>
            <person name="Fulton L."/>
            <person name="Clifton S."/>
            <person name="Fulton B."/>
            <person name="Xu J."/>
            <person name="Minx P."/>
            <person name="Pepin K.H."/>
            <person name="Johnson M."/>
            <person name="Bhonagiri V."/>
            <person name="Nash W.E."/>
            <person name="Mardis E.R."/>
            <person name="Wilson R.K."/>
        </authorList>
    </citation>
    <scope>NUCLEOTIDE SEQUENCE [LARGE SCALE GENOMIC DNA]</scope>
    <source>
        <strain evidence="1 2">DSM 3989</strain>
    </source>
</reference>
<dbReference type="PANTHER" id="PTHR41244:SF1">
    <property type="entry name" value="GLYCOSYLTRANSFERASE"/>
    <property type="match status" value="1"/>
</dbReference>
<name>B7CA66_9FIRM</name>
<evidence type="ECO:0000313" key="2">
    <source>
        <dbReference type="Proteomes" id="UP000004315"/>
    </source>
</evidence>
<evidence type="ECO:0000313" key="1">
    <source>
        <dbReference type="EMBL" id="EEC90346.1"/>
    </source>
</evidence>
<dbReference type="OrthoDB" id="9816424at2"/>
<reference evidence="1 2" key="2">
    <citation type="submission" date="2008-11" db="EMBL/GenBank/DDBJ databases">
        <title>Draft genome sequence of Eubacterium biforme (DSM 3989).</title>
        <authorList>
            <person name="Sudarsanam P."/>
            <person name="Ley R."/>
            <person name="Guruge J."/>
            <person name="Turnbaugh P.J."/>
            <person name="Mahowald M."/>
            <person name="Liep D."/>
            <person name="Gordon J."/>
        </authorList>
    </citation>
    <scope>NUCLEOTIDE SEQUENCE [LARGE SCALE GENOMIC DNA]</scope>
    <source>
        <strain evidence="1 2">DSM 3989</strain>
    </source>
</reference>
<proteinExistence type="predicted"/>
<dbReference type="eggNOG" id="COG1216">
    <property type="taxonomic scope" value="Bacteria"/>
</dbReference>
<dbReference type="InterPro" id="IPR032719">
    <property type="entry name" value="WbsX"/>
</dbReference>
<dbReference type="STRING" id="518637.EUBIFOR_01087"/>
<accession>B7CA66</accession>
<dbReference type="Pfam" id="PF14307">
    <property type="entry name" value="Glyco_tran_WbsX"/>
    <property type="match status" value="1"/>
</dbReference>
<dbReference type="Gene3D" id="3.20.20.80">
    <property type="entry name" value="Glycosidases"/>
    <property type="match status" value="1"/>
</dbReference>